<accession>A0ABD1F4K1</accession>
<reference evidence="1 2" key="1">
    <citation type="submission" date="2024-05" db="EMBL/GenBank/DDBJ databases">
        <title>Genetic variation in Jamaican populations of the coffee berry borer (Hypothenemus hampei).</title>
        <authorList>
            <person name="Errbii M."/>
            <person name="Myrie A."/>
        </authorList>
    </citation>
    <scope>NUCLEOTIDE SEQUENCE [LARGE SCALE GENOMIC DNA]</scope>
    <source>
        <strain evidence="1">JA-Hopewell-2020-01-JO</strain>
        <tissue evidence="1">Whole body</tissue>
    </source>
</reference>
<evidence type="ECO:0000313" key="1">
    <source>
        <dbReference type="EMBL" id="KAL1508865.1"/>
    </source>
</evidence>
<keyword evidence="2" id="KW-1185">Reference proteome</keyword>
<dbReference type="AlphaFoldDB" id="A0ABD1F4K1"/>
<proteinExistence type="predicted"/>
<comment type="caution">
    <text evidence="1">The sequence shown here is derived from an EMBL/GenBank/DDBJ whole genome shotgun (WGS) entry which is preliminary data.</text>
</comment>
<dbReference type="Proteomes" id="UP001566132">
    <property type="component" value="Unassembled WGS sequence"/>
</dbReference>
<organism evidence="1 2">
    <name type="scientific">Hypothenemus hampei</name>
    <name type="common">Coffee berry borer</name>
    <dbReference type="NCBI Taxonomy" id="57062"/>
    <lineage>
        <taxon>Eukaryota</taxon>
        <taxon>Metazoa</taxon>
        <taxon>Ecdysozoa</taxon>
        <taxon>Arthropoda</taxon>
        <taxon>Hexapoda</taxon>
        <taxon>Insecta</taxon>
        <taxon>Pterygota</taxon>
        <taxon>Neoptera</taxon>
        <taxon>Endopterygota</taxon>
        <taxon>Coleoptera</taxon>
        <taxon>Polyphaga</taxon>
        <taxon>Cucujiformia</taxon>
        <taxon>Curculionidae</taxon>
        <taxon>Scolytinae</taxon>
        <taxon>Hypothenemus</taxon>
    </lineage>
</organism>
<dbReference type="EMBL" id="JBDJPC010000003">
    <property type="protein sequence ID" value="KAL1508865.1"/>
    <property type="molecule type" value="Genomic_DNA"/>
</dbReference>
<evidence type="ECO:0000313" key="2">
    <source>
        <dbReference type="Proteomes" id="UP001566132"/>
    </source>
</evidence>
<sequence length="88" mass="10604">MEHDQYIELMGKEDTYKYLGIKQTQLIVQGVMKAELTEKFNQVRIRCRRENSGIPFEISKLLLFEVMQLQRHISRVVKDFLKFKDINR</sequence>
<gene>
    <name evidence="1" type="ORF">ABEB36_003690</name>
</gene>
<protein>
    <submittedName>
        <fullName evidence="1">Uncharacterized protein</fullName>
    </submittedName>
</protein>
<name>A0ABD1F4K1_HYPHA</name>